<gene>
    <name evidence="2" type="ORF">S01H1_37643</name>
</gene>
<evidence type="ECO:0000259" key="1">
    <source>
        <dbReference type="Pfam" id="PF00534"/>
    </source>
</evidence>
<proteinExistence type="predicted"/>
<reference evidence="2" key="1">
    <citation type="journal article" date="2014" name="Front. Microbiol.">
        <title>High frequency of phylogenetically diverse reductive dehalogenase-homologous genes in deep subseafloor sedimentary metagenomes.</title>
        <authorList>
            <person name="Kawai M."/>
            <person name="Futagami T."/>
            <person name="Toyoda A."/>
            <person name="Takaki Y."/>
            <person name="Nishi S."/>
            <person name="Hori S."/>
            <person name="Arai W."/>
            <person name="Tsubouchi T."/>
            <person name="Morono Y."/>
            <person name="Uchiyama I."/>
            <person name="Ito T."/>
            <person name="Fujiyama A."/>
            <person name="Inagaki F."/>
            <person name="Takami H."/>
        </authorList>
    </citation>
    <scope>NUCLEOTIDE SEQUENCE</scope>
    <source>
        <strain evidence="2">Expedition CK06-06</strain>
    </source>
</reference>
<comment type="caution">
    <text evidence="2">The sequence shown here is derived from an EMBL/GenBank/DDBJ whole genome shotgun (WGS) entry which is preliminary data.</text>
</comment>
<dbReference type="AlphaFoldDB" id="X0V4Z1"/>
<accession>X0V4Z1</accession>
<protein>
    <recommendedName>
        <fullName evidence="1">Glycosyl transferase family 1 domain-containing protein</fullName>
    </recommendedName>
</protein>
<organism evidence="2">
    <name type="scientific">marine sediment metagenome</name>
    <dbReference type="NCBI Taxonomy" id="412755"/>
    <lineage>
        <taxon>unclassified sequences</taxon>
        <taxon>metagenomes</taxon>
        <taxon>ecological metagenomes</taxon>
    </lineage>
</organism>
<dbReference type="SUPFAM" id="SSF53756">
    <property type="entry name" value="UDP-Glycosyltransferase/glycogen phosphorylase"/>
    <property type="match status" value="1"/>
</dbReference>
<evidence type="ECO:0000313" key="2">
    <source>
        <dbReference type="EMBL" id="GAG13254.1"/>
    </source>
</evidence>
<dbReference type="InterPro" id="IPR001296">
    <property type="entry name" value="Glyco_trans_1"/>
</dbReference>
<sequence length="228" mass="25955">MKSVLIIIDEYGWAFDFVSQGIVKHSGAFDYTVKKPIEINSGDRHFDLVFVFNYPTWGFMGERRTWFEKTRRCIGVRTNPPDPRTIKAASRFHAVGCNSLKSYNRLKEIHPDANNIYFTPNGIDVDIFQPTPRSGEAFKLGWAGAAEHPYKRVHLTRQLNYPVRVMCRRWGKYFTKGRSRKPMQRFYANIDCLVHTSNVEGMTSVAIEAAACGLPIVATDVGDMAHSS</sequence>
<dbReference type="Gene3D" id="3.40.50.2000">
    <property type="entry name" value="Glycogen Phosphorylase B"/>
    <property type="match status" value="1"/>
</dbReference>
<feature type="non-terminal residue" evidence="2">
    <location>
        <position position="228"/>
    </location>
</feature>
<name>X0V4Z1_9ZZZZ</name>
<dbReference type="EMBL" id="BARS01023647">
    <property type="protein sequence ID" value="GAG13254.1"/>
    <property type="molecule type" value="Genomic_DNA"/>
</dbReference>
<dbReference type="Pfam" id="PF00534">
    <property type="entry name" value="Glycos_transf_1"/>
    <property type="match status" value="1"/>
</dbReference>
<feature type="domain" description="Glycosyl transferase family 1" evidence="1">
    <location>
        <begin position="174"/>
        <end position="224"/>
    </location>
</feature>